<dbReference type="InterPro" id="IPR037107">
    <property type="entry name" value="Put_OMP_sf"/>
</dbReference>
<evidence type="ECO:0000313" key="2">
    <source>
        <dbReference type="EMBL" id="TDX26073.1"/>
    </source>
</evidence>
<gene>
    <name evidence="2" type="ORF">DFO67_11757</name>
</gene>
<dbReference type="Pfam" id="PF09982">
    <property type="entry name" value="LpxR"/>
    <property type="match status" value="1"/>
</dbReference>
<name>A0A4V3GTB2_9GAMM</name>
<accession>A0A4V3GTB2</accession>
<organism evidence="2 3">
    <name type="scientific">Modicisalibacter xianhensis</name>
    <dbReference type="NCBI Taxonomy" id="442341"/>
    <lineage>
        <taxon>Bacteria</taxon>
        <taxon>Pseudomonadati</taxon>
        <taxon>Pseudomonadota</taxon>
        <taxon>Gammaproteobacteria</taxon>
        <taxon>Oceanospirillales</taxon>
        <taxon>Halomonadaceae</taxon>
        <taxon>Modicisalibacter</taxon>
    </lineage>
</organism>
<dbReference type="Gene3D" id="2.40.128.140">
    <property type="entry name" value="Outer membrane protein"/>
    <property type="match status" value="1"/>
</dbReference>
<evidence type="ECO:0008006" key="4">
    <source>
        <dbReference type="Google" id="ProtNLM"/>
    </source>
</evidence>
<dbReference type="RefSeq" id="WP_134019615.1">
    <property type="nucleotide sequence ID" value="NZ_SOEC01000017.1"/>
</dbReference>
<keyword evidence="1" id="KW-0732">Signal</keyword>
<feature type="signal peptide" evidence="1">
    <location>
        <begin position="1"/>
        <end position="26"/>
    </location>
</feature>
<dbReference type="OrthoDB" id="9776275at2"/>
<feature type="chain" id="PRO_5020890319" description="Lipid A deacylase LpxR family protein" evidence="1">
    <location>
        <begin position="27"/>
        <end position="331"/>
    </location>
</feature>
<reference evidence="2 3" key="1">
    <citation type="submission" date="2019-03" db="EMBL/GenBank/DDBJ databases">
        <title>Freshwater and sediment microbial communities from various areas in North America, analyzing microbe dynamics in response to fracking.</title>
        <authorList>
            <person name="Lamendella R."/>
        </authorList>
    </citation>
    <scope>NUCLEOTIDE SEQUENCE [LARGE SCALE GENOMIC DNA]</scope>
    <source>
        <strain evidence="2 3">6_TX</strain>
    </source>
</reference>
<proteinExistence type="predicted"/>
<sequence length="331" mass="36570">MTTPRSRYLRHGLCLTMAILPAIATAEDSLYSLKLTNDTLSAGGDEHYTNGIEVTRVSIPDEYHWARQIATHLPGWSAQGLDAVGYHLAHQIYTPNDIQAGALIEDDRPYAGLLLGGVSLFDDVEREGWREASVLDLEVGLVGPATGAEKLQNAAHRVLGSEEAEGWDNQLENEPILNLGWHKAWWVQDDLGGLEMEYGPHTSLALGNLYTYAGTGGTLRFGQGLDNSFGIPSVAPAMSLRQGFLPGKSFGWYGFVGVEGRYMAHNLLLDGNTFEDSHEVDRREWVGDLKAGVAVNWGDWQLAYTAVWRTKEFEEQEESDRFGSLTLSTWL</sequence>
<protein>
    <recommendedName>
        <fullName evidence="4">Lipid A deacylase LpxR family protein</fullName>
    </recommendedName>
</protein>
<dbReference type="EMBL" id="SOEC01000017">
    <property type="protein sequence ID" value="TDX26073.1"/>
    <property type="molecule type" value="Genomic_DNA"/>
</dbReference>
<evidence type="ECO:0000313" key="3">
    <source>
        <dbReference type="Proteomes" id="UP000294489"/>
    </source>
</evidence>
<dbReference type="InterPro" id="IPR018707">
    <property type="entry name" value="LpxR"/>
</dbReference>
<evidence type="ECO:0000256" key="1">
    <source>
        <dbReference type="SAM" id="SignalP"/>
    </source>
</evidence>
<dbReference type="Proteomes" id="UP000294489">
    <property type="component" value="Unassembled WGS sequence"/>
</dbReference>
<dbReference type="AlphaFoldDB" id="A0A4V3GTB2"/>
<comment type="caution">
    <text evidence="2">The sequence shown here is derived from an EMBL/GenBank/DDBJ whole genome shotgun (WGS) entry which is preliminary data.</text>
</comment>